<organism evidence="1 2">
    <name type="scientific">Candidatus Chloroploca asiatica</name>
    <dbReference type="NCBI Taxonomy" id="1506545"/>
    <lineage>
        <taxon>Bacteria</taxon>
        <taxon>Bacillati</taxon>
        <taxon>Chloroflexota</taxon>
        <taxon>Chloroflexia</taxon>
        <taxon>Chloroflexales</taxon>
        <taxon>Chloroflexineae</taxon>
        <taxon>Oscillochloridaceae</taxon>
        <taxon>Candidatus Chloroploca</taxon>
    </lineage>
</organism>
<evidence type="ECO:0000313" key="2">
    <source>
        <dbReference type="Proteomes" id="UP000220922"/>
    </source>
</evidence>
<dbReference type="AlphaFoldDB" id="A0A2H3KPV4"/>
<evidence type="ECO:0000313" key="1">
    <source>
        <dbReference type="EMBL" id="PDV97186.1"/>
    </source>
</evidence>
<name>A0A2H3KPV4_9CHLR</name>
<reference evidence="1 2" key="1">
    <citation type="submission" date="2016-05" db="EMBL/GenBank/DDBJ databases">
        <authorList>
            <person name="Lavstsen T."/>
            <person name="Jespersen J.S."/>
        </authorList>
    </citation>
    <scope>NUCLEOTIDE SEQUENCE [LARGE SCALE GENOMIC DNA]</scope>
    <source>
        <strain evidence="1 2">B7-9</strain>
    </source>
</reference>
<accession>A0A2H3KPV4</accession>
<dbReference type="EMBL" id="LYXE01000157">
    <property type="protein sequence ID" value="PDV97186.1"/>
    <property type="molecule type" value="Genomic_DNA"/>
</dbReference>
<proteinExistence type="predicted"/>
<dbReference type="Proteomes" id="UP000220922">
    <property type="component" value="Unassembled WGS sequence"/>
</dbReference>
<gene>
    <name evidence="1" type="ORF">A9Q02_04560</name>
</gene>
<protein>
    <submittedName>
        <fullName evidence="1">Uncharacterized protein</fullName>
    </submittedName>
</protein>
<dbReference type="RefSeq" id="WP_097654609.1">
    <property type="nucleotide sequence ID" value="NZ_LYXE01000157.1"/>
</dbReference>
<comment type="caution">
    <text evidence="1">The sequence shown here is derived from an EMBL/GenBank/DDBJ whole genome shotgun (WGS) entry which is preliminary data.</text>
</comment>
<dbReference type="OrthoDB" id="154263at2"/>
<keyword evidence="2" id="KW-1185">Reference proteome</keyword>
<sequence>MGKKKREKAGAEGGLAARPVGGMAIARDWPVYEALLSTGWEQPGALTTILFARRSPTSGKIAAASFLVDLGCLGVKSAQVKLHKDVNEYNAGLRAHMLGVRPMERADPNLVAKIIFTGVNYAANLGFKPDPIFAQAELLLLATSPETCSVEVPTGSEDGKPFFVNGPYDNVDKVMAQLTRAVGVGNFHYMIQGDAAAMDLPDDVLAQFEQEQERPRLEG</sequence>